<dbReference type="InterPro" id="IPR029058">
    <property type="entry name" value="AB_hydrolase_fold"/>
</dbReference>
<dbReference type="PANTHER" id="PTHR43433">
    <property type="entry name" value="HYDROLASE, ALPHA/BETA FOLD FAMILY PROTEIN"/>
    <property type="match status" value="1"/>
</dbReference>
<dbReference type="SMART" id="SM00044">
    <property type="entry name" value="CYCc"/>
    <property type="match status" value="1"/>
</dbReference>
<dbReference type="GO" id="GO:0004064">
    <property type="term" value="F:arylesterase activity"/>
    <property type="evidence" value="ECO:0007669"/>
    <property type="project" value="UniProtKB-EC"/>
</dbReference>
<dbReference type="PANTHER" id="PTHR43433:SF8">
    <property type="entry name" value="BIFUNCTIONAL LIPASE_ADENYLATE CYCLASE LIPJ"/>
    <property type="match status" value="1"/>
</dbReference>
<dbReference type="SUPFAM" id="SSF55073">
    <property type="entry name" value="Nucleotide cyclase"/>
    <property type="match status" value="1"/>
</dbReference>
<dbReference type="EMBL" id="CYPS01000032">
    <property type="protein sequence ID" value="CUH42911.1"/>
    <property type="molecule type" value="Genomic_DNA"/>
</dbReference>
<gene>
    <name evidence="2" type="ORF">RUM4293_01800</name>
</gene>
<dbReference type="Gene3D" id="3.40.50.1820">
    <property type="entry name" value="alpha/beta hydrolase"/>
    <property type="match status" value="1"/>
</dbReference>
<dbReference type="CDD" id="cd07302">
    <property type="entry name" value="CHD"/>
    <property type="match status" value="1"/>
</dbReference>
<name>A0A0P1EQG1_9RHOB</name>
<reference evidence="3" key="1">
    <citation type="submission" date="2015-09" db="EMBL/GenBank/DDBJ databases">
        <authorList>
            <person name="Rodrigo-Torres L."/>
            <person name="Arahal D.R."/>
        </authorList>
    </citation>
    <scope>NUCLEOTIDE SEQUENCE [LARGE SCALE GENOMIC DNA]</scope>
    <source>
        <strain evidence="3">CECT 4293</strain>
    </source>
</reference>
<accession>A0A0P1EQG1</accession>
<dbReference type="InterPro" id="IPR050471">
    <property type="entry name" value="AB_hydrolase"/>
</dbReference>
<dbReference type="SUPFAM" id="SSF53474">
    <property type="entry name" value="alpha/beta-Hydrolases"/>
    <property type="match status" value="1"/>
</dbReference>
<dbReference type="InterPro" id="IPR001054">
    <property type="entry name" value="A/G_cyclase"/>
</dbReference>
<dbReference type="GO" id="GO:0009190">
    <property type="term" value="P:cyclic nucleotide biosynthetic process"/>
    <property type="evidence" value="ECO:0007669"/>
    <property type="project" value="InterPro"/>
</dbReference>
<evidence type="ECO:0000259" key="1">
    <source>
        <dbReference type="PROSITE" id="PS50125"/>
    </source>
</evidence>
<evidence type="ECO:0000313" key="2">
    <source>
        <dbReference type="EMBL" id="CUH42911.1"/>
    </source>
</evidence>
<dbReference type="Pfam" id="PF00211">
    <property type="entry name" value="Guanylate_cyc"/>
    <property type="match status" value="1"/>
</dbReference>
<dbReference type="GO" id="GO:0035556">
    <property type="term" value="P:intracellular signal transduction"/>
    <property type="evidence" value="ECO:0007669"/>
    <property type="project" value="InterPro"/>
</dbReference>
<feature type="domain" description="Guanylate cyclase" evidence="1">
    <location>
        <begin position="289"/>
        <end position="396"/>
    </location>
</feature>
<dbReference type="PRINTS" id="PR00111">
    <property type="entry name" value="ABHYDROLASE"/>
</dbReference>
<sequence>MEKPRTQFTTAGDVAIAYQVVGDGPVDLIYASGWLHNIDVIWEHSGYNRFLSRLADKCRLILFDKRGTGMSDRDVGAPTLEERTDDIRAVMEAAGSKEASIFGVSEGANMATMFAAIYPELVSSVTLVGCFACKKWKPDWPHGQRRADFEKIVKILEESWGDLGEFLTARMPSVAEDQIEIDFHNRLFVQSGSRSTALNITRLNYELDIRPILPSIQAPALVLHSRGDRVVSTEDAEFLAKEMPKGRLKVLERDDHLPWIGNADEIADEIASFALAATDEQLSDRILATILMTDIEGSTEAAAGMGDARWRELIEAHDAAAARAIARDGGTLIKTMGDGVLATFGGPSRAVACAKRLKSDAAELGLNVRAAIHTGECERRGQDVSGIAVNVAARILDATPGGSCHVSTTVRDLTAGSGLEFVSAGSHHFKGVPGDWELFSVS</sequence>
<protein>
    <submittedName>
        <fullName evidence="2">Arylesterase</fullName>
        <ecNumber evidence="2">3.1.1.2</ecNumber>
    </submittedName>
</protein>
<dbReference type="InterPro" id="IPR000073">
    <property type="entry name" value="AB_hydrolase_1"/>
</dbReference>
<dbReference type="PROSITE" id="PS50125">
    <property type="entry name" value="GUANYLATE_CYCLASE_2"/>
    <property type="match status" value="1"/>
</dbReference>
<dbReference type="RefSeq" id="WP_058272963.1">
    <property type="nucleotide sequence ID" value="NZ_CYPS01000032.1"/>
</dbReference>
<proteinExistence type="predicted"/>
<dbReference type="GO" id="GO:0004016">
    <property type="term" value="F:adenylate cyclase activity"/>
    <property type="evidence" value="ECO:0007669"/>
    <property type="project" value="UniProtKB-ARBA"/>
</dbReference>
<keyword evidence="2" id="KW-0378">Hydrolase</keyword>
<dbReference type="Gene3D" id="3.30.70.1230">
    <property type="entry name" value="Nucleotide cyclase"/>
    <property type="match status" value="1"/>
</dbReference>
<dbReference type="AlphaFoldDB" id="A0A0P1EQG1"/>
<evidence type="ECO:0000313" key="3">
    <source>
        <dbReference type="Proteomes" id="UP000050786"/>
    </source>
</evidence>
<dbReference type="InterPro" id="IPR029787">
    <property type="entry name" value="Nucleotide_cyclase"/>
</dbReference>
<dbReference type="Proteomes" id="UP000050786">
    <property type="component" value="Unassembled WGS sequence"/>
</dbReference>
<dbReference type="EC" id="3.1.1.2" evidence="2"/>
<organism evidence="2 3">
    <name type="scientific">Ruegeria atlantica</name>
    <dbReference type="NCBI Taxonomy" id="81569"/>
    <lineage>
        <taxon>Bacteria</taxon>
        <taxon>Pseudomonadati</taxon>
        <taxon>Pseudomonadota</taxon>
        <taxon>Alphaproteobacteria</taxon>
        <taxon>Rhodobacterales</taxon>
        <taxon>Roseobacteraceae</taxon>
        <taxon>Ruegeria</taxon>
    </lineage>
</organism>
<keyword evidence="3" id="KW-1185">Reference proteome</keyword>
<dbReference type="Pfam" id="PF00561">
    <property type="entry name" value="Abhydrolase_1"/>
    <property type="match status" value="1"/>
</dbReference>